<feature type="repeat" description="PPR" evidence="3">
    <location>
        <begin position="697"/>
        <end position="727"/>
    </location>
</feature>
<dbReference type="Proteomes" id="UP001341281">
    <property type="component" value="Chromosome 02"/>
</dbReference>
<dbReference type="FunFam" id="1.25.40.10:FF:000685">
    <property type="entry name" value="Putative pentatricopeptide repeat-containing protein"/>
    <property type="match status" value="1"/>
</dbReference>
<sequence length="1164" mass="126620">MASASSNAKQSLYPEVDQSHPDLNTPFFAAPTTSTGAAGASLYPTVDPNQLAENLFPETAEEDAAPPPPTTEETVVAVPGAQLHLVDPDRSLDLGAGTLSVVRLRQGDHSVAVLARLTPEKPHQRRGLFRLFSSSSRSGDAAEQEPVQWPLTRDVAAVKLDPAHYFFSLHVPHTDHSDDSEDADAEADAALSYGLTVAGKGQEKVLEELDKALEEYTTFSVKQVEAAAKEKSAVMDARAVAEITPEEAVGDKKEVVEEKSAAFWTTIAPNVDDYSSSVARLIARGSGQLVRGIIWCGDITAEGLRRGEDVVKKSVGPSAKPTQVKPSTLRRMKRARRVTKMSNRVANSILSGVLKVTGFVTSTVMSSKPAQKFFKLMPGEVILASLDGFGKVWDAVEVSGKNVMQTSSVVTTSVVTHRYGEQAGEATHNYLHATGNALGVAWAVFKIRKALDPKGNMKKSSLIRKALDPKGNVKNSSLVGHTSAAARPAGHGCPGAQLPGVCCRAVLPRHGAAPARISKVAARCPLSRRPLPPVTIRSMHASRSHLPATGESLLRLLRLLAACRAPAHLPHLRAVHARLLVLLHPSHPAAAPARVKLIQAYAACSAFPSAHALLESSSFPNGITTTICFNVLIRALTAASLHRDTLCLFASMRRRGPACFPDHYTYPLALKSCAALNDLLLGLQIHSAVVKLRLDANRYVAHSVITMYARCGRPDDAYRVFEGMQHRDVVSWNAMISGFSRVGLFDRAVEIFKEFVMLQGSMPDAGTMASILPAMGNAKSDDIAFVRRVFDDIQFKELISWNAMLAVYANNGFHADAIELFMRMEKDEVEPDAATLATVLPPCGEVSAFSIGKRIHEIIERKKMRPNLLLENALVDMYASCGCLKAAREVFDSMSARDVISWTAIISTYGKHGHGRDAVDLFEKMIGQGLEPDSIAFVAVLAACSHAGLLDVGKRYFNSMTCRYHITPKAEHYTCMVDLLGRAGCISEAYDFITAMPIEPNERVWGALLQACRIHSNMDIGVVAADSLFRLVPEQTGYYVLLSNMYARAGRWADVTSVRSFMANKGIKKLPGASIVELGDRVHKFHVGDRCHPQSEMIYQKLNELLGRIREMGYIPEVEATLHDVEEEDKEGHLSVHSEKLAIAFLLLNTSPGTPIRNKKRVMT</sequence>
<keyword evidence="2" id="KW-0809">Transit peptide</keyword>
<evidence type="ECO:0008006" key="9">
    <source>
        <dbReference type="Google" id="ProtNLM"/>
    </source>
</evidence>
<dbReference type="Pfam" id="PF06911">
    <property type="entry name" value="Senescence"/>
    <property type="match status" value="1"/>
</dbReference>
<evidence type="ECO:0000313" key="7">
    <source>
        <dbReference type="EMBL" id="WVZ56187.1"/>
    </source>
</evidence>
<dbReference type="Pfam" id="PF13041">
    <property type="entry name" value="PPR_2"/>
    <property type="match status" value="1"/>
</dbReference>
<name>A0AAQ3PQ77_PASNO</name>
<feature type="compositionally biased region" description="Low complexity" evidence="4">
    <location>
        <begin position="25"/>
        <end position="41"/>
    </location>
</feature>
<dbReference type="Pfam" id="PF20430">
    <property type="entry name" value="Eplus_motif"/>
    <property type="match status" value="1"/>
</dbReference>
<organism evidence="7 8">
    <name type="scientific">Paspalum notatum var. saurae</name>
    <dbReference type="NCBI Taxonomy" id="547442"/>
    <lineage>
        <taxon>Eukaryota</taxon>
        <taxon>Viridiplantae</taxon>
        <taxon>Streptophyta</taxon>
        <taxon>Embryophyta</taxon>
        <taxon>Tracheophyta</taxon>
        <taxon>Spermatophyta</taxon>
        <taxon>Magnoliopsida</taxon>
        <taxon>Liliopsida</taxon>
        <taxon>Poales</taxon>
        <taxon>Poaceae</taxon>
        <taxon>PACMAD clade</taxon>
        <taxon>Panicoideae</taxon>
        <taxon>Andropogonodae</taxon>
        <taxon>Paspaleae</taxon>
        <taxon>Paspalinae</taxon>
        <taxon>Paspalum</taxon>
    </lineage>
</organism>
<dbReference type="NCBIfam" id="TIGR00756">
    <property type="entry name" value="PPR"/>
    <property type="match status" value="4"/>
</dbReference>
<feature type="region of interest" description="Disordered" evidence="4">
    <location>
        <begin position="1"/>
        <end position="45"/>
    </location>
</feature>
<feature type="domain" description="Senescence" evidence="5">
    <location>
        <begin position="281"/>
        <end position="450"/>
    </location>
</feature>
<gene>
    <name evidence="7" type="ORF">U9M48_006756</name>
</gene>
<evidence type="ECO:0000259" key="6">
    <source>
        <dbReference type="Pfam" id="PF14432"/>
    </source>
</evidence>
<dbReference type="GO" id="GO:0031425">
    <property type="term" value="P:chloroplast RNA processing"/>
    <property type="evidence" value="ECO:0007669"/>
    <property type="project" value="UniProtKB-ARBA"/>
</dbReference>
<dbReference type="InterPro" id="IPR011990">
    <property type="entry name" value="TPR-like_helical_dom_sf"/>
</dbReference>
<accession>A0AAQ3PQ77</accession>
<dbReference type="Pfam" id="PF14432">
    <property type="entry name" value="DYW_deaminase"/>
    <property type="match status" value="1"/>
</dbReference>
<dbReference type="GO" id="GO:0008270">
    <property type="term" value="F:zinc ion binding"/>
    <property type="evidence" value="ECO:0007669"/>
    <property type="project" value="InterPro"/>
</dbReference>
<feature type="repeat" description="PPR" evidence="3">
    <location>
        <begin position="797"/>
        <end position="831"/>
    </location>
</feature>
<proteinExistence type="predicted"/>
<dbReference type="Gene3D" id="1.25.40.10">
    <property type="entry name" value="Tetratricopeptide repeat domain"/>
    <property type="match status" value="3"/>
</dbReference>
<keyword evidence="8" id="KW-1185">Reference proteome</keyword>
<dbReference type="InterPro" id="IPR046960">
    <property type="entry name" value="PPR_At4g14850-like_plant"/>
</dbReference>
<dbReference type="InterPro" id="IPR046849">
    <property type="entry name" value="E2_motif"/>
</dbReference>
<evidence type="ECO:0000256" key="2">
    <source>
        <dbReference type="ARBA" id="ARBA00022946"/>
    </source>
</evidence>
<dbReference type="AlphaFoldDB" id="A0AAQ3PQ77"/>
<evidence type="ECO:0000313" key="8">
    <source>
        <dbReference type="Proteomes" id="UP001341281"/>
    </source>
</evidence>
<dbReference type="InterPro" id="IPR009686">
    <property type="entry name" value="Senescence/spartin_C"/>
</dbReference>
<dbReference type="GO" id="GO:0003723">
    <property type="term" value="F:RNA binding"/>
    <property type="evidence" value="ECO:0007669"/>
    <property type="project" value="InterPro"/>
</dbReference>
<dbReference type="InterPro" id="IPR046848">
    <property type="entry name" value="E_motif"/>
</dbReference>
<protein>
    <recommendedName>
        <fullName evidence="9">Pentatricopeptide repeat-containing protein</fullName>
    </recommendedName>
</protein>
<evidence type="ECO:0000256" key="3">
    <source>
        <dbReference type="PROSITE-ProRule" id="PRU00708"/>
    </source>
</evidence>
<dbReference type="InterPro" id="IPR032867">
    <property type="entry name" value="DYW_dom"/>
</dbReference>
<dbReference type="InterPro" id="IPR002885">
    <property type="entry name" value="PPR_rpt"/>
</dbReference>
<keyword evidence="1" id="KW-0677">Repeat</keyword>
<evidence type="ECO:0000256" key="4">
    <source>
        <dbReference type="SAM" id="MobiDB-lite"/>
    </source>
</evidence>
<dbReference type="GO" id="GO:0009451">
    <property type="term" value="P:RNA modification"/>
    <property type="evidence" value="ECO:0007669"/>
    <property type="project" value="InterPro"/>
</dbReference>
<dbReference type="PROSITE" id="PS51375">
    <property type="entry name" value="PPR"/>
    <property type="match status" value="4"/>
</dbReference>
<feature type="repeat" description="PPR" evidence="3">
    <location>
        <begin position="898"/>
        <end position="932"/>
    </location>
</feature>
<dbReference type="FunFam" id="1.25.40.10:FF:001050">
    <property type="entry name" value="Pentatricopeptide repeat-containing protein At2g33760"/>
    <property type="match status" value="1"/>
</dbReference>
<feature type="repeat" description="PPR" evidence="3">
    <location>
        <begin position="728"/>
        <end position="763"/>
    </location>
</feature>
<feature type="domain" description="DYW" evidence="6">
    <location>
        <begin position="1113"/>
        <end position="1160"/>
    </location>
</feature>
<dbReference type="Pfam" id="PF20431">
    <property type="entry name" value="E_motif"/>
    <property type="match status" value="1"/>
</dbReference>
<dbReference type="PANTHER" id="PTHR47926:SF373">
    <property type="entry name" value="TETRATRICOPEPTIDE-LIKE HELICAL DOMAIN SUPERFAMILY, DYW DOMAIN-CONTAINING PROTEIN"/>
    <property type="match status" value="1"/>
</dbReference>
<reference evidence="7 8" key="1">
    <citation type="submission" date="2024-02" db="EMBL/GenBank/DDBJ databases">
        <title>High-quality chromosome-scale genome assembly of Pensacola bahiagrass (Paspalum notatum Flugge var. saurae).</title>
        <authorList>
            <person name="Vega J.M."/>
            <person name="Podio M."/>
            <person name="Orjuela J."/>
            <person name="Siena L.A."/>
            <person name="Pessino S.C."/>
            <person name="Combes M.C."/>
            <person name="Mariac C."/>
            <person name="Albertini E."/>
            <person name="Pupilli F."/>
            <person name="Ortiz J.P.A."/>
            <person name="Leblanc O."/>
        </authorList>
    </citation>
    <scope>NUCLEOTIDE SEQUENCE [LARGE SCALE GENOMIC DNA]</scope>
    <source>
        <strain evidence="7">R1</strain>
        <tissue evidence="7">Leaf</tissue>
    </source>
</reference>
<feature type="compositionally biased region" description="Polar residues" evidence="4">
    <location>
        <begin position="1"/>
        <end position="10"/>
    </location>
</feature>
<dbReference type="EMBL" id="CP144746">
    <property type="protein sequence ID" value="WVZ56187.1"/>
    <property type="molecule type" value="Genomic_DNA"/>
</dbReference>
<evidence type="ECO:0000259" key="5">
    <source>
        <dbReference type="Pfam" id="PF06911"/>
    </source>
</evidence>
<evidence type="ECO:0000256" key="1">
    <source>
        <dbReference type="ARBA" id="ARBA00022737"/>
    </source>
</evidence>
<dbReference type="FunFam" id="1.25.40.10:FF:000231">
    <property type="entry name" value="Pentatricopeptide repeat-containing protein chloroplastic"/>
    <property type="match status" value="1"/>
</dbReference>
<dbReference type="PANTHER" id="PTHR47926">
    <property type="entry name" value="PENTATRICOPEPTIDE REPEAT-CONTAINING PROTEIN"/>
    <property type="match status" value="1"/>
</dbReference>
<dbReference type="Pfam" id="PF01535">
    <property type="entry name" value="PPR"/>
    <property type="match status" value="4"/>
</dbReference>